<dbReference type="Gene3D" id="3.20.20.190">
    <property type="entry name" value="Phosphatidylinositol (PI) phosphodiesterase"/>
    <property type="match status" value="1"/>
</dbReference>
<dbReference type="PANTHER" id="PTHR46211:SF1">
    <property type="entry name" value="GLYCEROPHOSPHODIESTER PHOSPHODIESTERASE, CYTOPLASMIC"/>
    <property type="match status" value="1"/>
</dbReference>
<dbReference type="InterPro" id="IPR017946">
    <property type="entry name" value="PLC-like_Pdiesterase_TIM-brl"/>
</dbReference>
<evidence type="ECO:0000259" key="1">
    <source>
        <dbReference type="PROSITE" id="PS51704"/>
    </source>
</evidence>
<dbReference type="CDD" id="cd08562">
    <property type="entry name" value="GDPD_EcUgpQ_like"/>
    <property type="match status" value="1"/>
</dbReference>
<dbReference type="Proteomes" id="UP000177515">
    <property type="component" value="Chromosome 1"/>
</dbReference>
<evidence type="ECO:0000313" key="3">
    <source>
        <dbReference type="Proteomes" id="UP000177515"/>
    </source>
</evidence>
<sequence>MSAPDTAAAAAFAPWPAPWPYPRHIAHRGAGKLAPENTLAAFRHGASFGYRMFEFDVKLSADGKPVLLHDATLDRTTSGHGRADALTLGELAMLDAGGWHSPAFAGEPIPTLAAVARYTRANGFLVNIEIKPVPGAERRTGAAVALDAAALWAGSAVPPLLSSFSEAALEAAREAVPTLPRALLMDRLPADWLERLRRLDCVALDANHRELDRQVIEAAHQAGFRVACYTVNDSARAAELLGWGLDALITDAVDRIVPDPVA</sequence>
<dbReference type="RefSeq" id="WP_071070069.1">
    <property type="nucleotide sequence ID" value="NZ_CP017754.1"/>
</dbReference>
<dbReference type="PROSITE" id="PS50007">
    <property type="entry name" value="PIPLC_X_DOMAIN"/>
    <property type="match status" value="1"/>
</dbReference>
<dbReference type="Pfam" id="PF03009">
    <property type="entry name" value="GDPD"/>
    <property type="match status" value="1"/>
</dbReference>
<dbReference type="PROSITE" id="PS51704">
    <property type="entry name" value="GP_PDE"/>
    <property type="match status" value="1"/>
</dbReference>
<name>A0ABN4TPD7_9BURK</name>
<evidence type="ECO:0000313" key="2">
    <source>
        <dbReference type="EMBL" id="AOZ06910.1"/>
    </source>
</evidence>
<accession>A0ABN4TPD7</accession>
<organism evidence="2 3">
    <name type="scientific">Cupriavidus malaysiensis</name>
    <dbReference type="NCBI Taxonomy" id="367825"/>
    <lineage>
        <taxon>Bacteria</taxon>
        <taxon>Pseudomonadati</taxon>
        <taxon>Pseudomonadota</taxon>
        <taxon>Betaproteobacteria</taxon>
        <taxon>Burkholderiales</taxon>
        <taxon>Burkholderiaceae</taxon>
        <taxon>Cupriavidus</taxon>
    </lineage>
</organism>
<proteinExistence type="predicted"/>
<dbReference type="EMBL" id="CP017754">
    <property type="protein sequence ID" value="AOZ06910.1"/>
    <property type="molecule type" value="Genomic_DNA"/>
</dbReference>
<dbReference type="NCBIfam" id="NF006989">
    <property type="entry name" value="PRK09454.1"/>
    <property type="match status" value="1"/>
</dbReference>
<dbReference type="SUPFAM" id="SSF51695">
    <property type="entry name" value="PLC-like phosphodiesterases"/>
    <property type="match status" value="1"/>
</dbReference>
<dbReference type="PANTHER" id="PTHR46211">
    <property type="entry name" value="GLYCEROPHOSPHORYL DIESTER PHOSPHODIESTERASE"/>
    <property type="match status" value="1"/>
</dbReference>
<feature type="domain" description="GP-PDE" evidence="1">
    <location>
        <begin position="22"/>
        <end position="260"/>
    </location>
</feature>
<reference evidence="2 3" key="1">
    <citation type="submission" date="2016-10" db="EMBL/GenBank/DDBJ databases">
        <title>Complete genome sequences of three Cupriavidus strains isolated from various Malaysian environments.</title>
        <authorList>
            <person name="Abdullah A.A.-A."/>
            <person name="Shafie N.A.H."/>
            <person name="Lau N.S."/>
        </authorList>
    </citation>
    <scope>NUCLEOTIDE SEQUENCE [LARGE SCALE GENOMIC DNA]</scope>
    <source>
        <strain evidence="2 3">USMAA1020</strain>
    </source>
</reference>
<keyword evidence="3" id="KW-1185">Reference proteome</keyword>
<dbReference type="InterPro" id="IPR030395">
    <property type="entry name" value="GP_PDE_dom"/>
</dbReference>
<protein>
    <submittedName>
        <fullName evidence="2">Glycerophosphodiester phosphodiesterase</fullName>
    </submittedName>
</protein>
<gene>
    <name evidence="2" type="ORF">BKK80_14570</name>
</gene>